<accession>D5STH1</accession>
<dbReference type="GO" id="GO:0140104">
    <property type="term" value="F:molecular carrier activity"/>
    <property type="evidence" value="ECO:0007669"/>
    <property type="project" value="InterPro"/>
</dbReference>
<dbReference type="GO" id="GO:0042597">
    <property type="term" value="C:periplasmic space"/>
    <property type="evidence" value="ECO:0007669"/>
    <property type="project" value="UniProtKB-SubCell"/>
</dbReference>
<dbReference type="NCBIfam" id="NF008022">
    <property type="entry name" value="PRK10752.1"/>
    <property type="match status" value="1"/>
</dbReference>
<evidence type="ECO:0000256" key="2">
    <source>
        <dbReference type="ARBA" id="ARBA00006099"/>
    </source>
</evidence>
<evidence type="ECO:0000313" key="6">
    <source>
        <dbReference type="EMBL" id="ADG69000.1"/>
    </source>
</evidence>
<evidence type="ECO:0000256" key="3">
    <source>
        <dbReference type="ARBA" id="ARBA00022448"/>
    </source>
</evidence>
<dbReference type="KEGG" id="plm:Plim_3186"/>
<evidence type="ECO:0000256" key="4">
    <source>
        <dbReference type="ARBA" id="ARBA00022729"/>
    </source>
</evidence>
<evidence type="ECO:0000313" key="7">
    <source>
        <dbReference type="Proteomes" id="UP000002220"/>
    </source>
</evidence>
<dbReference type="Proteomes" id="UP000002220">
    <property type="component" value="Chromosome"/>
</dbReference>
<keyword evidence="7" id="KW-1185">Reference proteome</keyword>
<dbReference type="CDD" id="cd01005">
    <property type="entry name" value="PBP2_CysP"/>
    <property type="match status" value="1"/>
</dbReference>
<dbReference type="STRING" id="521674.Plim_3186"/>
<dbReference type="Pfam" id="PF13531">
    <property type="entry name" value="SBP_bac_11"/>
    <property type="match status" value="1"/>
</dbReference>
<reference evidence="6 7" key="1">
    <citation type="journal article" date="2010" name="Stand. Genomic Sci.">
        <title>Complete genome sequence of Planctomyces limnophilus type strain (Mu 290).</title>
        <authorList>
            <person name="Labutti K."/>
            <person name="Sikorski J."/>
            <person name="Schneider S."/>
            <person name="Nolan M."/>
            <person name="Lucas S."/>
            <person name="Glavina Del Rio T."/>
            <person name="Tice H."/>
            <person name="Cheng J.F."/>
            <person name="Goodwin L."/>
            <person name="Pitluck S."/>
            <person name="Liolios K."/>
            <person name="Ivanova N."/>
            <person name="Mavromatis K."/>
            <person name="Mikhailova N."/>
            <person name="Pati A."/>
            <person name="Chen A."/>
            <person name="Palaniappan K."/>
            <person name="Land M."/>
            <person name="Hauser L."/>
            <person name="Chang Y.J."/>
            <person name="Jeffries C.D."/>
            <person name="Tindall B.J."/>
            <person name="Rohde M."/>
            <person name="Goker M."/>
            <person name="Woyke T."/>
            <person name="Bristow J."/>
            <person name="Eisen J.A."/>
            <person name="Markowitz V."/>
            <person name="Hugenholtz P."/>
            <person name="Kyrpides N.C."/>
            <person name="Klenk H.P."/>
            <person name="Lapidus A."/>
        </authorList>
    </citation>
    <scope>NUCLEOTIDE SEQUENCE [LARGE SCALE GENOMIC DNA]</scope>
    <source>
        <strain evidence="7">ATCC 43296 / DSM 3776 / IFAM 1008 / 290</strain>
    </source>
</reference>
<keyword evidence="3" id="KW-0813">Transport</keyword>
<dbReference type="PANTHER" id="PTHR30368">
    <property type="entry name" value="SULFATE-BINDING PROTEIN"/>
    <property type="match status" value="1"/>
</dbReference>
<dbReference type="NCBIfam" id="TIGR00971">
    <property type="entry name" value="3a0106s03"/>
    <property type="match status" value="1"/>
</dbReference>
<organism evidence="6 7">
    <name type="scientific">Planctopirus limnophila (strain ATCC 43296 / DSM 3776 / IFAM 1008 / Mu 290)</name>
    <name type="common">Planctomyces limnophilus</name>
    <dbReference type="NCBI Taxonomy" id="521674"/>
    <lineage>
        <taxon>Bacteria</taxon>
        <taxon>Pseudomonadati</taxon>
        <taxon>Planctomycetota</taxon>
        <taxon>Planctomycetia</taxon>
        <taxon>Planctomycetales</taxon>
        <taxon>Planctomycetaceae</taxon>
        <taxon>Planctopirus</taxon>
    </lineage>
</organism>
<gene>
    <name evidence="6" type="ordered locus">Plim_3186</name>
</gene>
<dbReference type="eggNOG" id="COG1613">
    <property type="taxonomic scope" value="Bacteria"/>
</dbReference>
<comment type="subcellular location">
    <subcellularLocation>
        <location evidence="1">Periplasm</location>
    </subcellularLocation>
</comment>
<dbReference type="EMBL" id="CP001744">
    <property type="protein sequence ID" value="ADG69000.1"/>
    <property type="molecule type" value="Genomic_DNA"/>
</dbReference>
<dbReference type="PANTHER" id="PTHR30368:SF2">
    <property type="entry name" value="SULFATE-BINDING PROTEIN"/>
    <property type="match status" value="1"/>
</dbReference>
<name>D5STH1_PLAL2</name>
<evidence type="ECO:0000256" key="5">
    <source>
        <dbReference type="ARBA" id="ARBA00022764"/>
    </source>
</evidence>
<dbReference type="Gene3D" id="3.40.190.10">
    <property type="entry name" value="Periplasmic binding protein-like II"/>
    <property type="match status" value="2"/>
</dbReference>
<dbReference type="HOGENOM" id="CLU_055615_0_1_0"/>
<proteinExistence type="inferred from homology"/>
<protein>
    <submittedName>
        <fullName evidence="6">Sulfate ABC transporter, periplasmic sulfate-binding protein</fullName>
    </submittedName>
</protein>
<dbReference type="RefSeq" id="WP_013111431.1">
    <property type="nucleotide sequence ID" value="NC_014148.1"/>
</dbReference>
<dbReference type="GO" id="GO:1902358">
    <property type="term" value="P:sulfate transmembrane transport"/>
    <property type="evidence" value="ECO:0007669"/>
    <property type="project" value="InterPro"/>
</dbReference>
<dbReference type="PROSITE" id="PS51257">
    <property type="entry name" value="PROKAR_LIPOPROTEIN"/>
    <property type="match status" value="1"/>
</dbReference>
<keyword evidence="5" id="KW-0574">Periplasm</keyword>
<dbReference type="SUPFAM" id="SSF53850">
    <property type="entry name" value="Periplasmic binding protein-like II"/>
    <property type="match status" value="1"/>
</dbReference>
<evidence type="ECO:0000256" key="1">
    <source>
        <dbReference type="ARBA" id="ARBA00004418"/>
    </source>
</evidence>
<comment type="similarity">
    <text evidence="2">Belongs to the prokaryotic sulfate-binding protein family.</text>
</comment>
<dbReference type="InterPro" id="IPR005669">
    <property type="entry name" value="Thiosulph/SO4-bd"/>
</dbReference>
<keyword evidence="4" id="KW-0732">Signal</keyword>
<dbReference type="AlphaFoldDB" id="D5STH1"/>
<sequence>MTIHSFKTGSEKSFRWLAALLTLTAIGMSLATSGCTKKSSNSQELLHVSYDVTREICTAVNEKFIKRYEAESGKKLTIKQSHGGSSSQARSVMDGLKADVVSLALWIDINAIAKSGLIEPGWENRLPNESIPYFSTVVFVVRKGNPKNIKDWPDLVREGVEVITPNPKSSGNGKLSFLAAWGSVTTRGGSEEEAMKYLTDLYRHVPVLESGGRGATTTFLNKRIGDVQLAWENEGYLAVKESKGEVEIVYPPVSIRAEPVAAVVTSNAKRKGTTETAEAYLKFYFEPEVQKLIAENYFRPIDPQIAEEFKEKFPPLTMFRVTDISKGWDDAQTRFFSEGALFDQISKLAAKR</sequence>